<evidence type="ECO:0000313" key="2">
    <source>
        <dbReference type="EMBL" id="KAK3678683.1"/>
    </source>
</evidence>
<feature type="compositionally biased region" description="Acidic residues" evidence="1">
    <location>
        <begin position="786"/>
        <end position="799"/>
    </location>
</feature>
<protein>
    <submittedName>
        <fullName evidence="2">Uncharacterized protein</fullName>
    </submittedName>
</protein>
<name>A0AAE0WV10_9PEZI</name>
<feature type="compositionally biased region" description="Polar residues" evidence="1">
    <location>
        <begin position="534"/>
        <end position="547"/>
    </location>
</feature>
<feature type="compositionally biased region" description="Polar residues" evidence="1">
    <location>
        <begin position="489"/>
        <end position="501"/>
    </location>
</feature>
<gene>
    <name evidence="2" type="ORF">LTR78_001136</name>
</gene>
<proteinExistence type="predicted"/>
<dbReference type="Proteomes" id="UP001274830">
    <property type="component" value="Unassembled WGS sequence"/>
</dbReference>
<feature type="compositionally biased region" description="Acidic residues" evidence="1">
    <location>
        <begin position="636"/>
        <end position="657"/>
    </location>
</feature>
<keyword evidence="3" id="KW-1185">Reference proteome</keyword>
<dbReference type="InterPro" id="IPR018822">
    <property type="entry name" value="UPF0646"/>
</dbReference>
<feature type="region of interest" description="Disordered" evidence="1">
    <location>
        <begin position="759"/>
        <end position="807"/>
    </location>
</feature>
<organism evidence="2 3">
    <name type="scientific">Recurvomyces mirabilis</name>
    <dbReference type="NCBI Taxonomy" id="574656"/>
    <lineage>
        <taxon>Eukaryota</taxon>
        <taxon>Fungi</taxon>
        <taxon>Dikarya</taxon>
        <taxon>Ascomycota</taxon>
        <taxon>Pezizomycotina</taxon>
        <taxon>Dothideomycetes</taxon>
        <taxon>Dothideomycetidae</taxon>
        <taxon>Mycosphaerellales</taxon>
        <taxon>Teratosphaeriaceae</taxon>
        <taxon>Recurvomyces</taxon>
    </lineage>
</organism>
<feature type="compositionally biased region" description="Acidic residues" evidence="1">
    <location>
        <begin position="384"/>
        <end position="405"/>
    </location>
</feature>
<feature type="compositionally biased region" description="Acidic residues" evidence="1">
    <location>
        <begin position="699"/>
        <end position="709"/>
    </location>
</feature>
<accession>A0AAE0WV10</accession>
<feature type="compositionally biased region" description="Acidic residues" evidence="1">
    <location>
        <begin position="553"/>
        <end position="564"/>
    </location>
</feature>
<sequence length="807" mass="88923">MEIASPAQNYDGDIDLDFGDDDYNGGVQILEDEHMLTDGEQNRPATATDDMMDDDLQLVETHEADMQDTPEVDQQVLYEPADEELIDYGDEEAAQDYVEDATLVNADDGFNTFQEHTEQADEDIVRQPEEFFPALDTSLASTDLATHKVDDIVNVPNDDYSAAFQENDSVVQQPQAELFTDDNHTALEDEEAGVANTANVYHEDQLAVVEAGHSVAQPALTLDTTTYPDYEQPATPTDTGLHPMTVYYGDHAMPLFKSKRQQEGLLKDDNLASLSLHELLTKCRERLVMKIGNIPEEQEFTLAFDHLGLVLVDNSRAAFEHSLNDVLEIYLRLHSNDGVTDCPPLSLTLSHQQFSGQLALLKQAAQAGSGMSHFVPTSQDAEQYYEENEEDAQNGEAQAEQEVDGAEQQTQQYGEHDQEVYQEGGEAYMAQGFDAQDAQDAQEEYQEQEYAEYVAEEAGEPYEEINEHDAEATLSAPQDHEAVFPEGDTSAQSFAEATQIVQDRGVMQHPSAANSQPAEGVSEAEDAVEHDASLDSSVTLQGDQASGTGEYKDEAEIDWDDDSDLTGNASELPADHVDDFSTLVADLEADRGHEAGQPLPAQKTPHPASDDVADHPHEQDSNANHDQPLNLGSEDLLGEEELDQEANEEIEPLDEAEEAQHEGQQEIYQDQADTYDEQQTDQHDGAGEEAEQSQITDDFANEEAYESGDELQVNGETHLAADNIPNTIDEPTKTDNLDTLELEDTIDFDDDTSAEYAARTASNPDISAPANDANSPLGKRSFDEHNAEDDLEFSDDDEPEMKKVRAG</sequence>
<reference evidence="2" key="1">
    <citation type="submission" date="2023-07" db="EMBL/GenBank/DDBJ databases">
        <title>Black Yeasts Isolated from many extreme environments.</title>
        <authorList>
            <person name="Coleine C."/>
            <person name="Stajich J.E."/>
            <person name="Selbmann L."/>
        </authorList>
    </citation>
    <scope>NUCLEOTIDE SEQUENCE</scope>
    <source>
        <strain evidence="2">CCFEE 5485</strain>
    </source>
</reference>
<evidence type="ECO:0000313" key="3">
    <source>
        <dbReference type="Proteomes" id="UP001274830"/>
    </source>
</evidence>
<feature type="compositionally biased region" description="Basic and acidic residues" evidence="1">
    <location>
        <begin position="608"/>
        <end position="620"/>
    </location>
</feature>
<feature type="region of interest" description="Disordered" evidence="1">
    <location>
        <begin position="384"/>
        <end position="416"/>
    </location>
</feature>
<feature type="region of interest" description="Disordered" evidence="1">
    <location>
        <begin position="458"/>
        <end position="739"/>
    </location>
</feature>
<dbReference type="AlphaFoldDB" id="A0AAE0WV10"/>
<comment type="caution">
    <text evidence="2">The sequence shown here is derived from an EMBL/GenBank/DDBJ whole genome shotgun (WGS) entry which is preliminary data.</text>
</comment>
<dbReference type="EMBL" id="JAUTXT010000003">
    <property type="protein sequence ID" value="KAK3678683.1"/>
    <property type="molecule type" value="Genomic_DNA"/>
</dbReference>
<evidence type="ECO:0000256" key="1">
    <source>
        <dbReference type="SAM" id="MobiDB-lite"/>
    </source>
</evidence>
<dbReference type="Pfam" id="PF10336">
    <property type="entry name" value="DUF2420"/>
    <property type="match status" value="1"/>
</dbReference>